<dbReference type="CDD" id="cd22160">
    <property type="entry name" value="F-box_AtFBL13-like"/>
    <property type="match status" value="1"/>
</dbReference>
<dbReference type="SUPFAM" id="SSF52047">
    <property type="entry name" value="RNI-like"/>
    <property type="match status" value="1"/>
</dbReference>
<proteinExistence type="predicted"/>
<dbReference type="InterPro" id="IPR001810">
    <property type="entry name" value="F-box_dom"/>
</dbReference>
<protein>
    <recommendedName>
        <fullName evidence="1">FBD domain-containing protein</fullName>
    </recommendedName>
</protein>
<evidence type="ECO:0000313" key="2">
    <source>
        <dbReference type="EMBL" id="SPC82962.1"/>
    </source>
</evidence>
<accession>A0A2N9F732</accession>
<dbReference type="InterPro" id="IPR036047">
    <property type="entry name" value="F-box-like_dom_sf"/>
</dbReference>
<dbReference type="InterPro" id="IPR050232">
    <property type="entry name" value="FBL13/AtMIF1-like"/>
</dbReference>
<evidence type="ECO:0000259" key="1">
    <source>
        <dbReference type="SMART" id="SM00579"/>
    </source>
</evidence>
<name>A0A2N9F732_FAGSY</name>
<dbReference type="SMART" id="SM00579">
    <property type="entry name" value="FBD"/>
    <property type="match status" value="1"/>
</dbReference>
<organism evidence="2">
    <name type="scientific">Fagus sylvatica</name>
    <name type="common">Beechnut</name>
    <dbReference type="NCBI Taxonomy" id="28930"/>
    <lineage>
        <taxon>Eukaryota</taxon>
        <taxon>Viridiplantae</taxon>
        <taxon>Streptophyta</taxon>
        <taxon>Embryophyta</taxon>
        <taxon>Tracheophyta</taxon>
        <taxon>Spermatophyta</taxon>
        <taxon>Magnoliopsida</taxon>
        <taxon>eudicotyledons</taxon>
        <taxon>Gunneridae</taxon>
        <taxon>Pentapetalae</taxon>
        <taxon>rosids</taxon>
        <taxon>fabids</taxon>
        <taxon>Fagales</taxon>
        <taxon>Fagaceae</taxon>
        <taxon>Fagus</taxon>
    </lineage>
</organism>
<dbReference type="Pfam" id="PF08387">
    <property type="entry name" value="FBD"/>
    <property type="match status" value="1"/>
</dbReference>
<dbReference type="PANTHER" id="PTHR31900">
    <property type="entry name" value="F-BOX/RNI SUPERFAMILY PROTEIN-RELATED"/>
    <property type="match status" value="1"/>
</dbReference>
<dbReference type="InterPro" id="IPR055411">
    <property type="entry name" value="LRR_FXL15/At3g58940/PEG3-like"/>
</dbReference>
<dbReference type="AlphaFoldDB" id="A0A2N9F732"/>
<sequence length="484" mass="56192">MAKSVATRSESKVKKLKLDTVLDMDDRISNLPDSLIYHILSLLPTKQAVATSILSRTWKPFWTQLPTLDLKDQPTNPPNTFTYSMHRILALHRAPVLRNFSLKWYTPCDSFDLDTWIHIAIERNVQQLKLEIYLNAEYEDDEDGSVSVDFNFGDDVNVIYYGELFFLPRRLYSSKTLVVMELTGGILLNPIYSCEFPSLKILCLHRIYYEYDDSLSRFLSCCPILEDLSILRNGTGGLTELKISLAKLKCLYIEFKPFRLEPSPGYKLEINTPALEYFRFEGYLRNIIFFEKPAHLVEAHVKISSELNRNEDWLDDWISEYKIYYGDWVFKLLRTLNNAKFLSLLCEDEKCIGFGSIYPSRFQNLIRLNFELNQANWHVLQALLIVAPNLEVLVVKCYDNGERLCWTEPLHDPGSLSHLTSFIFNGCEGLEHEMEFVNSILMKAIVLKTMTIKIKVSDRQLKESVLKKLLMFPRHSTTCILTVE</sequence>
<dbReference type="InterPro" id="IPR006566">
    <property type="entry name" value="FBD"/>
</dbReference>
<dbReference type="Pfam" id="PF00646">
    <property type="entry name" value="F-box"/>
    <property type="match status" value="1"/>
</dbReference>
<gene>
    <name evidence="2" type="ORF">FSB_LOCUS10844</name>
</gene>
<dbReference type="Pfam" id="PF24758">
    <property type="entry name" value="LRR_At5g56370"/>
    <property type="match status" value="1"/>
</dbReference>
<dbReference type="EMBL" id="OIVN01000612">
    <property type="protein sequence ID" value="SPC82962.1"/>
    <property type="molecule type" value="Genomic_DNA"/>
</dbReference>
<reference evidence="2" key="1">
    <citation type="submission" date="2018-02" db="EMBL/GenBank/DDBJ databases">
        <authorList>
            <person name="Cohen D.B."/>
            <person name="Kent A.D."/>
        </authorList>
    </citation>
    <scope>NUCLEOTIDE SEQUENCE</scope>
</reference>
<dbReference type="SUPFAM" id="SSF81383">
    <property type="entry name" value="F-box domain"/>
    <property type="match status" value="1"/>
</dbReference>
<dbReference type="InterPro" id="IPR053781">
    <property type="entry name" value="F-box_AtFBL13-like"/>
</dbReference>
<feature type="domain" description="FBD" evidence="1">
    <location>
        <begin position="413"/>
        <end position="484"/>
    </location>
</feature>
<dbReference type="PANTHER" id="PTHR31900:SF34">
    <property type="entry name" value="EMB|CAB62440.1-RELATED"/>
    <property type="match status" value="1"/>
</dbReference>